<dbReference type="Pfam" id="PF01679">
    <property type="entry name" value="Pmp3"/>
    <property type="match status" value="1"/>
</dbReference>
<sequence>MAKSCCMALCLFLIAIIFPPLAVLMEDGWGVHFCLNCLLLILFYVPGLLHALWVCFVREPDHYQRSQIIFNV</sequence>
<evidence type="ECO:0000313" key="8">
    <source>
        <dbReference type="Proteomes" id="UP000038045"/>
    </source>
</evidence>
<evidence type="ECO:0000256" key="2">
    <source>
        <dbReference type="ARBA" id="ARBA00009530"/>
    </source>
</evidence>
<feature type="signal peptide" evidence="7">
    <location>
        <begin position="1"/>
        <end position="24"/>
    </location>
</feature>
<dbReference type="Proteomes" id="UP000038045">
    <property type="component" value="Unplaced"/>
</dbReference>
<protein>
    <submittedName>
        <fullName evidence="9">UPF0057 membrane protein</fullName>
    </submittedName>
</protein>
<feature type="transmembrane region" description="Helical" evidence="6">
    <location>
        <begin position="38"/>
        <end position="57"/>
    </location>
</feature>
<dbReference type="PANTHER" id="PTHR21659">
    <property type="entry name" value="HYDROPHOBIC PROTEIN RCI2 LOW TEMPERATURE AND SALT RESPONSIVE PROTEIN LTI6 -RELATED"/>
    <property type="match status" value="1"/>
</dbReference>
<comment type="similarity">
    <text evidence="2">Belongs to the UPF0057 (PMP3) family.</text>
</comment>
<evidence type="ECO:0000256" key="5">
    <source>
        <dbReference type="ARBA" id="ARBA00023136"/>
    </source>
</evidence>
<organism evidence="8 9">
    <name type="scientific">Parastrongyloides trichosuri</name>
    <name type="common">Possum-specific nematode worm</name>
    <dbReference type="NCBI Taxonomy" id="131310"/>
    <lineage>
        <taxon>Eukaryota</taxon>
        <taxon>Metazoa</taxon>
        <taxon>Ecdysozoa</taxon>
        <taxon>Nematoda</taxon>
        <taxon>Chromadorea</taxon>
        <taxon>Rhabditida</taxon>
        <taxon>Tylenchina</taxon>
        <taxon>Panagrolaimomorpha</taxon>
        <taxon>Strongyloidoidea</taxon>
        <taxon>Strongyloididae</taxon>
        <taxon>Parastrongyloides</taxon>
    </lineage>
</organism>
<keyword evidence="5 6" id="KW-0472">Membrane</keyword>
<feature type="chain" id="PRO_5005892690" evidence="7">
    <location>
        <begin position="25"/>
        <end position="72"/>
    </location>
</feature>
<evidence type="ECO:0000313" key="9">
    <source>
        <dbReference type="WBParaSite" id="PTRK_0001686200.1"/>
    </source>
</evidence>
<dbReference type="PROSITE" id="PS01309">
    <property type="entry name" value="UPF0057"/>
    <property type="match status" value="1"/>
</dbReference>
<dbReference type="PANTHER" id="PTHR21659:SF42">
    <property type="entry name" value="UPF0057 MEMBRANE PROTEIN ZK632.10-RELATED"/>
    <property type="match status" value="1"/>
</dbReference>
<keyword evidence="7" id="KW-0732">Signal</keyword>
<name>A0A0N5A578_PARTI</name>
<evidence type="ECO:0000256" key="3">
    <source>
        <dbReference type="ARBA" id="ARBA00022692"/>
    </source>
</evidence>
<proteinExistence type="inferred from homology"/>
<evidence type="ECO:0000256" key="1">
    <source>
        <dbReference type="ARBA" id="ARBA00004370"/>
    </source>
</evidence>
<keyword evidence="8" id="KW-1185">Reference proteome</keyword>
<keyword evidence="4 6" id="KW-1133">Transmembrane helix</keyword>
<dbReference type="AlphaFoldDB" id="A0A0N5A578"/>
<accession>A0A0N5A578</accession>
<dbReference type="WBParaSite" id="PTRK_0001686200.1">
    <property type="protein sequence ID" value="PTRK_0001686200.1"/>
    <property type="gene ID" value="PTRK_0001686200"/>
</dbReference>
<dbReference type="InterPro" id="IPR000612">
    <property type="entry name" value="PMP3"/>
</dbReference>
<evidence type="ECO:0000256" key="7">
    <source>
        <dbReference type="SAM" id="SignalP"/>
    </source>
</evidence>
<evidence type="ECO:0000256" key="4">
    <source>
        <dbReference type="ARBA" id="ARBA00022989"/>
    </source>
</evidence>
<keyword evidence="3 6" id="KW-0812">Transmembrane</keyword>
<comment type="subcellular location">
    <subcellularLocation>
        <location evidence="1">Membrane</location>
    </subcellularLocation>
</comment>
<dbReference type="GO" id="GO:0016020">
    <property type="term" value="C:membrane"/>
    <property type="evidence" value="ECO:0007669"/>
    <property type="project" value="UniProtKB-SubCell"/>
</dbReference>
<reference evidence="9" key="1">
    <citation type="submission" date="2017-02" db="UniProtKB">
        <authorList>
            <consortium name="WormBaseParasite"/>
        </authorList>
    </citation>
    <scope>IDENTIFICATION</scope>
</reference>
<evidence type="ECO:0000256" key="6">
    <source>
        <dbReference type="SAM" id="Phobius"/>
    </source>
</evidence>